<dbReference type="Gramene" id="ERN00046">
    <property type="protein sequence ID" value="ERN00046"/>
    <property type="gene ID" value="AMTR_s00105p00072560"/>
</dbReference>
<dbReference type="AlphaFoldDB" id="W1NXP5"/>
<dbReference type="PANTHER" id="PTHR34427:SF5">
    <property type="entry name" value="DUF4283 DOMAIN-CONTAINING PROTEIN"/>
    <property type="match status" value="1"/>
</dbReference>
<feature type="non-terminal residue" evidence="1">
    <location>
        <position position="1"/>
    </location>
</feature>
<sequence>HSYLALTSSSLHKRPDSYNVISLAGQHIFSQKHKLLSSLICHFKPKRDDIRGIEKWGQSLWKESDLGCRRLSNGHVLFTFPSEASTQRALHLDLPTFKGATLSLALWSNLLGAFKKHMIWLRVSNIPLNAPPSCLLATSMDILSQRIGSCEFLPMDSIQLLIEVLDSQSIPSKTLAPHRRGLLCLHFLGGSLSSF</sequence>
<keyword evidence="2" id="KW-1185">Reference proteome</keyword>
<dbReference type="HOGENOM" id="CLU_1399556_0_0_1"/>
<evidence type="ECO:0000313" key="2">
    <source>
        <dbReference type="Proteomes" id="UP000017836"/>
    </source>
</evidence>
<name>W1NXP5_AMBTC</name>
<proteinExistence type="predicted"/>
<gene>
    <name evidence="1" type="ORF">AMTR_s00105p00072560</name>
</gene>
<reference evidence="2" key="1">
    <citation type="journal article" date="2013" name="Science">
        <title>The Amborella genome and the evolution of flowering plants.</title>
        <authorList>
            <consortium name="Amborella Genome Project"/>
        </authorList>
    </citation>
    <scope>NUCLEOTIDE SEQUENCE [LARGE SCALE GENOMIC DNA]</scope>
</reference>
<dbReference type="EMBL" id="KI394961">
    <property type="protein sequence ID" value="ERN00046.1"/>
    <property type="molecule type" value="Genomic_DNA"/>
</dbReference>
<dbReference type="Proteomes" id="UP000017836">
    <property type="component" value="Unassembled WGS sequence"/>
</dbReference>
<accession>W1NXP5</accession>
<evidence type="ECO:0000313" key="1">
    <source>
        <dbReference type="EMBL" id="ERN00046.1"/>
    </source>
</evidence>
<dbReference type="PANTHER" id="PTHR34427">
    <property type="entry name" value="DUF4283 DOMAIN PROTEIN"/>
    <property type="match status" value="1"/>
</dbReference>
<organism evidence="1 2">
    <name type="scientific">Amborella trichopoda</name>
    <dbReference type="NCBI Taxonomy" id="13333"/>
    <lineage>
        <taxon>Eukaryota</taxon>
        <taxon>Viridiplantae</taxon>
        <taxon>Streptophyta</taxon>
        <taxon>Embryophyta</taxon>
        <taxon>Tracheophyta</taxon>
        <taxon>Spermatophyta</taxon>
        <taxon>Magnoliopsida</taxon>
        <taxon>Amborellales</taxon>
        <taxon>Amborellaceae</taxon>
        <taxon>Amborella</taxon>
    </lineage>
</organism>
<protein>
    <submittedName>
        <fullName evidence="1">Uncharacterized protein</fullName>
    </submittedName>
</protein>